<gene>
    <name evidence="2" type="ORF">H0A75_00735</name>
</gene>
<evidence type="ECO:0000313" key="2">
    <source>
        <dbReference type="EMBL" id="NYT46446.1"/>
    </source>
</evidence>
<dbReference type="EMBL" id="JACCHS010000005">
    <property type="protein sequence ID" value="NYT46446.1"/>
    <property type="molecule type" value="Genomic_DNA"/>
</dbReference>
<evidence type="ECO:0000313" key="3">
    <source>
        <dbReference type="Proteomes" id="UP000537890"/>
    </source>
</evidence>
<dbReference type="Proteomes" id="UP000537890">
    <property type="component" value="Unassembled WGS sequence"/>
</dbReference>
<protein>
    <submittedName>
        <fullName evidence="2">Uncharacterized protein</fullName>
    </submittedName>
</protein>
<feature type="signal peptide" evidence="1">
    <location>
        <begin position="1"/>
        <end position="23"/>
    </location>
</feature>
<reference evidence="2 3" key="1">
    <citation type="submission" date="2020-05" db="EMBL/GenBank/DDBJ databases">
        <title>Horizontal transmission and recombination maintain forever young bacterial symbiont genomes.</title>
        <authorList>
            <person name="Russell S.L."/>
            <person name="Pepper-Tunick E."/>
            <person name="Svedberg J."/>
            <person name="Byrne A."/>
            <person name="Ruelas Castillo J."/>
            <person name="Vollmers C."/>
            <person name="Beinart R.A."/>
            <person name="Corbett-Detig R."/>
        </authorList>
    </citation>
    <scope>NUCLEOTIDE SEQUENCE [LARGE SCALE GENOMIC DNA]</scope>
    <source>
        <strain evidence="2">4727-3</strain>
    </source>
</reference>
<keyword evidence="1" id="KW-0732">Signal</keyword>
<accession>A0A7Z0SD09</accession>
<sequence>MRTKILGLAVGSLFFMSFSAAQAEVCDLKYTMKGWAAFYKTSKGTGTVTCPSGKSAKVKISLQGEDFGAQIN</sequence>
<feature type="chain" id="PRO_5031504270" evidence="1">
    <location>
        <begin position="24"/>
        <end position="72"/>
    </location>
</feature>
<dbReference type="AlphaFoldDB" id="A0A7Z0SD09"/>
<comment type="caution">
    <text evidence="2">The sequence shown here is derived from an EMBL/GenBank/DDBJ whole genome shotgun (WGS) entry which is preliminary data.</text>
</comment>
<organism evidence="2 3">
    <name type="scientific">Candidatus Methanofishera endochildressiae</name>
    <dbReference type="NCBI Taxonomy" id="2738884"/>
    <lineage>
        <taxon>Bacteria</taxon>
        <taxon>Pseudomonadati</taxon>
        <taxon>Pseudomonadota</taxon>
        <taxon>Gammaproteobacteria</taxon>
        <taxon>Candidatus Methanofishera</taxon>
    </lineage>
</organism>
<name>A0A7Z0SD09_9GAMM</name>
<proteinExistence type="predicted"/>
<evidence type="ECO:0000256" key="1">
    <source>
        <dbReference type="SAM" id="SignalP"/>
    </source>
</evidence>